<keyword evidence="2" id="KW-1185">Reference proteome</keyword>
<evidence type="ECO:0008006" key="3">
    <source>
        <dbReference type="Google" id="ProtNLM"/>
    </source>
</evidence>
<name>A0A0S4L3Q3_9BACT</name>
<evidence type="ECO:0000313" key="2">
    <source>
        <dbReference type="Proteomes" id="UP000198736"/>
    </source>
</evidence>
<evidence type="ECO:0000313" key="1">
    <source>
        <dbReference type="EMBL" id="CUS31310.1"/>
    </source>
</evidence>
<dbReference type="RefSeq" id="WP_090893560.1">
    <property type="nucleotide sequence ID" value="NZ_CZPZ01000001.1"/>
</dbReference>
<sequence length="289" mass="32668">MRDLFTQIEFFREALSFTSQSSGFPERLIEKDYVCTLLLEVLTAAHDELVFKGGTCLAKVYADFYRMSEDLDFVIPMPVDASRSKRSAHAKSLKDIIGALPEQFPFVRVVEPLTGFNNSMQYNAVVGYASSLGGREETIKIEVGLREPLRLPPVDAAAKTVLLDPVSRERLVPVIKVRCISRTEALAEKFQAALSRRESALRDFFDLDCAVRNLDLKPDDGELVALVRDKMQIPGNDPIDVSASRMADLRQQLEPQLRPVLRSEDFREFDLDRAFGIAARLEERLRSLR</sequence>
<dbReference type="Proteomes" id="UP000198736">
    <property type="component" value="Unassembled WGS sequence"/>
</dbReference>
<protein>
    <recommendedName>
        <fullName evidence="3">Nucleotidyl transferase AbiEii/AbiGii toxin family protein</fullName>
    </recommendedName>
</protein>
<organism evidence="1 2">
    <name type="scientific">Candidatus Nitrospira nitrificans</name>
    <dbReference type="NCBI Taxonomy" id="1742973"/>
    <lineage>
        <taxon>Bacteria</taxon>
        <taxon>Pseudomonadati</taxon>
        <taxon>Nitrospirota</taxon>
        <taxon>Nitrospiria</taxon>
        <taxon>Nitrospirales</taxon>
        <taxon>Nitrospiraceae</taxon>
        <taxon>Nitrospira</taxon>
    </lineage>
</organism>
<gene>
    <name evidence="1" type="ORF">COMA2_10035</name>
</gene>
<accession>A0A0S4L3Q3</accession>
<dbReference type="STRING" id="1742973.COMA2_10035"/>
<dbReference type="AlphaFoldDB" id="A0A0S4L3Q3"/>
<dbReference type="InterPro" id="IPR014942">
    <property type="entry name" value="AbiEii"/>
</dbReference>
<dbReference type="EMBL" id="CZPZ01000001">
    <property type="protein sequence ID" value="CUS31310.1"/>
    <property type="molecule type" value="Genomic_DNA"/>
</dbReference>
<dbReference type="Gene3D" id="3.10.450.620">
    <property type="entry name" value="JHP933, nucleotidyltransferase-like core domain"/>
    <property type="match status" value="1"/>
</dbReference>
<dbReference type="Pfam" id="PF08843">
    <property type="entry name" value="AbiEii"/>
    <property type="match status" value="1"/>
</dbReference>
<proteinExistence type="predicted"/>
<reference evidence="2" key="1">
    <citation type="submission" date="2015-10" db="EMBL/GenBank/DDBJ databases">
        <authorList>
            <person name="Luecker S."/>
            <person name="Luecker S."/>
        </authorList>
    </citation>
    <scope>NUCLEOTIDE SEQUENCE [LARGE SCALE GENOMIC DNA]</scope>
</reference>
<dbReference type="OrthoDB" id="5504847at2"/>